<comment type="caution">
    <text evidence="1">The sequence shown here is derived from an EMBL/GenBank/DDBJ whole genome shotgun (WGS) entry which is preliminary data.</text>
</comment>
<dbReference type="EMBL" id="VSSQ01021423">
    <property type="protein sequence ID" value="MPM66996.1"/>
    <property type="molecule type" value="Genomic_DNA"/>
</dbReference>
<name>A0A645BNP6_9ZZZZ</name>
<organism evidence="1">
    <name type="scientific">bioreactor metagenome</name>
    <dbReference type="NCBI Taxonomy" id="1076179"/>
    <lineage>
        <taxon>unclassified sequences</taxon>
        <taxon>metagenomes</taxon>
        <taxon>ecological metagenomes</taxon>
    </lineage>
</organism>
<proteinExistence type="predicted"/>
<dbReference type="AlphaFoldDB" id="A0A645BNP6"/>
<accession>A0A645BNP6</accession>
<sequence>MLGGRADPLLAAHHRSDVHQVIVHHDRQVVGRETIGLQDDLIVGTRGLHFAADQILKAQRHIVGNQHADDRCLAEAGQLSALLAGHAQAEPVVAGIGLLAGLLLGTHLRQPLTRAPAVVGVAVLDQLVDERTIGVQALGLLVGRVRATDLGALVRLQTEPTQRIVNLLFRALHQTVAVGVFDAQDELSAGLARPGLVEQRHIGGADVGIAGGTGSNTGSGWCGHVAPS</sequence>
<reference evidence="1" key="1">
    <citation type="submission" date="2019-08" db="EMBL/GenBank/DDBJ databases">
        <authorList>
            <person name="Kucharzyk K."/>
            <person name="Murdoch R.W."/>
            <person name="Higgins S."/>
            <person name="Loffler F."/>
        </authorList>
    </citation>
    <scope>NUCLEOTIDE SEQUENCE</scope>
</reference>
<evidence type="ECO:0000313" key="1">
    <source>
        <dbReference type="EMBL" id="MPM66996.1"/>
    </source>
</evidence>
<protein>
    <submittedName>
        <fullName evidence="1">Uncharacterized protein</fullName>
    </submittedName>
</protein>
<gene>
    <name evidence="1" type="ORF">SDC9_113911</name>
</gene>